<dbReference type="GO" id="GO:0005634">
    <property type="term" value="C:nucleus"/>
    <property type="evidence" value="ECO:0007669"/>
    <property type="project" value="UniProtKB-SubCell"/>
</dbReference>
<feature type="transmembrane region" description="Helical" evidence="7">
    <location>
        <begin position="37"/>
        <end position="56"/>
    </location>
</feature>
<feature type="region of interest" description="Disordered" evidence="6">
    <location>
        <begin position="223"/>
        <end position="284"/>
    </location>
</feature>
<feature type="compositionally biased region" description="Polar residues" evidence="6">
    <location>
        <begin position="297"/>
        <end position="310"/>
    </location>
</feature>
<evidence type="ECO:0000256" key="4">
    <source>
        <dbReference type="ARBA" id="ARBA00022833"/>
    </source>
</evidence>
<reference evidence="8 9" key="1">
    <citation type="journal article" date="2020" name="ISME J.">
        <title>Uncovering the hidden diversity of litter-decomposition mechanisms in mushroom-forming fungi.</title>
        <authorList>
            <person name="Floudas D."/>
            <person name="Bentzer J."/>
            <person name="Ahren D."/>
            <person name="Johansson T."/>
            <person name="Persson P."/>
            <person name="Tunlid A."/>
        </authorList>
    </citation>
    <scope>NUCLEOTIDE SEQUENCE [LARGE SCALE GENOMIC DNA]</scope>
    <source>
        <strain evidence="8 9">CBS 291.85</strain>
    </source>
</reference>
<dbReference type="AlphaFoldDB" id="A0A8H5GKD8"/>
<evidence type="ECO:0000256" key="5">
    <source>
        <dbReference type="ARBA" id="ARBA00023242"/>
    </source>
</evidence>
<dbReference type="PANTHER" id="PTHR46481">
    <property type="entry name" value="ZINC FINGER BED DOMAIN-CONTAINING PROTEIN 4"/>
    <property type="match status" value="1"/>
</dbReference>
<keyword evidence="2" id="KW-0479">Metal-binding</keyword>
<organism evidence="8 9">
    <name type="scientific">Tetrapyrgos nigripes</name>
    <dbReference type="NCBI Taxonomy" id="182062"/>
    <lineage>
        <taxon>Eukaryota</taxon>
        <taxon>Fungi</taxon>
        <taxon>Dikarya</taxon>
        <taxon>Basidiomycota</taxon>
        <taxon>Agaricomycotina</taxon>
        <taxon>Agaricomycetes</taxon>
        <taxon>Agaricomycetidae</taxon>
        <taxon>Agaricales</taxon>
        <taxon>Marasmiineae</taxon>
        <taxon>Marasmiaceae</taxon>
        <taxon>Tetrapyrgos</taxon>
    </lineage>
</organism>
<dbReference type="OrthoDB" id="2800877at2759"/>
<feature type="region of interest" description="Disordered" evidence="6">
    <location>
        <begin position="466"/>
        <end position="490"/>
    </location>
</feature>
<gene>
    <name evidence="8" type="ORF">D9758_009004</name>
</gene>
<dbReference type="InterPro" id="IPR052035">
    <property type="entry name" value="ZnF_BED_domain_contain"/>
</dbReference>
<comment type="subcellular location">
    <subcellularLocation>
        <location evidence="1">Nucleus</location>
    </subcellularLocation>
</comment>
<dbReference type="EMBL" id="JAACJM010000022">
    <property type="protein sequence ID" value="KAF5366557.1"/>
    <property type="molecule type" value="Genomic_DNA"/>
</dbReference>
<evidence type="ECO:0000256" key="3">
    <source>
        <dbReference type="ARBA" id="ARBA00022771"/>
    </source>
</evidence>
<keyword evidence="7" id="KW-0472">Membrane</keyword>
<feature type="compositionally biased region" description="Basic and acidic residues" evidence="6">
    <location>
        <begin position="470"/>
        <end position="486"/>
    </location>
</feature>
<feature type="compositionally biased region" description="Acidic residues" evidence="6">
    <location>
        <begin position="569"/>
        <end position="580"/>
    </location>
</feature>
<keyword evidence="4" id="KW-0862">Zinc</keyword>
<comment type="caution">
    <text evidence="8">The sequence shown here is derived from an EMBL/GenBank/DDBJ whole genome shotgun (WGS) entry which is preliminary data.</text>
</comment>
<evidence type="ECO:0000313" key="8">
    <source>
        <dbReference type="EMBL" id="KAF5366557.1"/>
    </source>
</evidence>
<dbReference type="GO" id="GO:0008270">
    <property type="term" value="F:zinc ion binding"/>
    <property type="evidence" value="ECO:0007669"/>
    <property type="project" value="UniProtKB-KW"/>
</dbReference>
<evidence type="ECO:0000256" key="2">
    <source>
        <dbReference type="ARBA" id="ARBA00022723"/>
    </source>
</evidence>
<accession>A0A8H5GKD8</accession>
<dbReference type="PANTHER" id="PTHR46481:SF10">
    <property type="entry name" value="ZINC FINGER BED DOMAIN-CONTAINING PROTEIN 39"/>
    <property type="match status" value="1"/>
</dbReference>
<feature type="region of interest" description="Disordered" evidence="6">
    <location>
        <begin position="873"/>
        <end position="894"/>
    </location>
</feature>
<dbReference type="Proteomes" id="UP000559256">
    <property type="component" value="Unassembled WGS sequence"/>
</dbReference>
<name>A0A8H5GKD8_9AGAR</name>
<keyword evidence="7" id="KW-1133">Transmembrane helix</keyword>
<feature type="region of interest" description="Disordered" evidence="6">
    <location>
        <begin position="529"/>
        <end position="606"/>
    </location>
</feature>
<dbReference type="InterPro" id="IPR012337">
    <property type="entry name" value="RNaseH-like_sf"/>
</dbReference>
<keyword evidence="3" id="KW-0863">Zinc-finger</keyword>
<keyword evidence="7" id="KW-0812">Transmembrane</keyword>
<protein>
    <submittedName>
        <fullName evidence="8">Uncharacterized protein</fullName>
    </submittedName>
</protein>
<proteinExistence type="predicted"/>
<evidence type="ECO:0000256" key="1">
    <source>
        <dbReference type="ARBA" id="ARBA00004123"/>
    </source>
</evidence>
<dbReference type="SUPFAM" id="SSF53098">
    <property type="entry name" value="Ribonuclease H-like"/>
    <property type="match status" value="1"/>
</dbReference>
<evidence type="ECO:0000256" key="6">
    <source>
        <dbReference type="SAM" id="MobiDB-lite"/>
    </source>
</evidence>
<evidence type="ECO:0000256" key="7">
    <source>
        <dbReference type="SAM" id="Phobius"/>
    </source>
</evidence>
<evidence type="ECO:0000313" key="9">
    <source>
        <dbReference type="Proteomes" id="UP000559256"/>
    </source>
</evidence>
<feature type="region of interest" description="Disordered" evidence="6">
    <location>
        <begin position="297"/>
        <end position="318"/>
    </location>
</feature>
<keyword evidence="9" id="KW-1185">Reference proteome</keyword>
<keyword evidence="5" id="KW-0539">Nucleus</keyword>
<feature type="compositionally biased region" description="Acidic residues" evidence="6">
    <location>
        <begin position="873"/>
        <end position="889"/>
    </location>
</feature>
<sequence>MPDMNQKYLDTGPKPKRTIPVLSASNPQTISRHLYSWFFWILLTTLAPLLILYPLLRIVNLHDSAINVFGWFRISNIALGLLGIYVYMITLTIVLAQTLFPRQFLLNRIQPFRVYRYHRSHISHIRLDRLKRLMALQPRTIFVEGFNGRTISLLVTSQTTVSEMKTMLSERLQERLPSGFWSDPRIGASLVVCSRLRHILDSDTIQSLQLGAMTNLRIHVPTLGGVQPSEGDDPMAEAGPSSSSNKRKVSEPATTLDNTKKRRKRDSDVDPSLELPEGQRRERHTGKLQAALFFHKQSNTADDPHNNASTPNPPRPRMKARLHTTQLSALPSISTKATASTSTVDDISIRSLITEIADLSSQLPDSVPLGVPDGKIVSNLDSDAESPWNAFNCFFDRAFGADTVDPVTGRLKFLARGPHGMGFVNEYLKSVLEHHLSQLPLDLVHIKLVQLRDELNVLNSDDCTTTSSVIDKRSGGSSRDDKEYRPPARPHALSIESIPEELFDEDGNEIILDAEQDIGKGKESVVVCNEDSSRASGSRIGSGKGKGKQKVQFAPTVSSLSRISRETDNVETDIQSESDGETAICEAQQDKGSRRGPKSNTLDYFTEPKRRDGHWVFKCKTCQATRSTPAKPGCLSFFDERPHPQISNLTSHLRSHKSKGEIKDEDSANAMLVEGDDASRSLMQRYIRKGLENPAYEPTEKGFRQYIAAWILEDNLPFTMGESTALRRVFEYVKVRFALPSDTTVRKTLDDITKELHTNLVEEISRVRSRISYSTDVWTNCQMVFSFSGIIAHWIDDDWKLVERLVDFKHLDDHEHAGDHCYGQCIIMRYHGQAILKVLDEAESPDDVDYYLLHKDLPIHDEDEDEDLKAMEMEQDDNDDSGDGAEVETSDIKDARSASPLKQLRIITTKIVSSPQRQSSFRKIARSVYSMEVVNDKGTPKSKLMVIRDVRTRWNSTHAMIQRARVLQSAIDEWVLG</sequence>
<feature type="transmembrane region" description="Helical" evidence="7">
    <location>
        <begin position="77"/>
        <end position="100"/>
    </location>
</feature>